<proteinExistence type="predicted"/>
<dbReference type="InterPro" id="IPR006116">
    <property type="entry name" value="NT_2-5OAS_ClassI-CCAase"/>
</dbReference>
<keyword evidence="5" id="KW-1185">Reference proteome</keyword>
<dbReference type="Proteomes" id="UP000035579">
    <property type="component" value="Chromosome"/>
</dbReference>
<dbReference type="Proteomes" id="UP000256345">
    <property type="component" value="Unassembled WGS sequence"/>
</dbReference>
<dbReference type="GO" id="GO:0016779">
    <property type="term" value="F:nucleotidyltransferase activity"/>
    <property type="evidence" value="ECO:0007669"/>
    <property type="project" value="InterPro"/>
</dbReference>
<evidence type="ECO:0008006" key="6">
    <source>
        <dbReference type="Google" id="ProtNLM"/>
    </source>
</evidence>
<organism evidence="2 4">
    <name type="scientific">Archangium gephyra</name>
    <dbReference type="NCBI Taxonomy" id="48"/>
    <lineage>
        <taxon>Bacteria</taxon>
        <taxon>Pseudomonadati</taxon>
        <taxon>Myxococcota</taxon>
        <taxon>Myxococcia</taxon>
        <taxon>Myxococcales</taxon>
        <taxon>Cystobacterineae</taxon>
        <taxon>Archangiaceae</taxon>
        <taxon>Archangium</taxon>
    </lineage>
</organism>
<dbReference type="CDD" id="cd05400">
    <property type="entry name" value="NT_2-5OAS_ClassI-CCAase"/>
    <property type="match status" value="1"/>
</dbReference>
<evidence type="ECO:0000313" key="5">
    <source>
        <dbReference type="Proteomes" id="UP000256345"/>
    </source>
</evidence>
<dbReference type="InterPro" id="IPR043519">
    <property type="entry name" value="NT_sf"/>
</dbReference>
<dbReference type="AlphaFoldDB" id="A0AAC8Q0D4"/>
<accession>A0AAC8Q0D4</accession>
<dbReference type="Gene3D" id="1.10.1410.20">
    <property type="entry name" value="2'-5'-oligoadenylate synthetase 1, domain 2"/>
    <property type="match status" value="1"/>
</dbReference>
<dbReference type="RefSeq" id="WP_053065984.1">
    <property type="nucleotide sequence ID" value="NZ_CP011509.1"/>
</dbReference>
<dbReference type="Pfam" id="PF18144">
    <property type="entry name" value="SMODS"/>
    <property type="match status" value="1"/>
</dbReference>
<gene>
    <name evidence="2" type="ORF">AA314_00305</name>
    <name evidence="3" type="ORF">ATI61_10675</name>
</gene>
<dbReference type="EMBL" id="QUMU01000006">
    <property type="protein sequence ID" value="REG30606.1"/>
    <property type="molecule type" value="Genomic_DNA"/>
</dbReference>
<dbReference type="EMBL" id="CP011509">
    <property type="protein sequence ID" value="AKI98678.1"/>
    <property type="molecule type" value="Genomic_DNA"/>
</dbReference>
<dbReference type="GO" id="GO:0051607">
    <property type="term" value="P:defense response to virus"/>
    <property type="evidence" value="ECO:0007669"/>
    <property type="project" value="UniProtKB-KW"/>
</dbReference>
<name>A0AAC8Q0D4_9BACT</name>
<protein>
    <recommendedName>
        <fullName evidence="6">Nucleotidyltransferase</fullName>
    </recommendedName>
</protein>
<evidence type="ECO:0000313" key="2">
    <source>
        <dbReference type="EMBL" id="AKI98678.1"/>
    </source>
</evidence>
<sequence length="317" mass="36125">MQLTDRQLNDYIDDVLFFGREEKQRYERQIDHLKQTLVNALQANSSLRAWKILHAGSWHKGTALRPFGTQDIDIDIILYLNVPETGRGDLADLHPLLLRSLRAAYPTKDPNDFTTSRKTVGIEFRTSGLLVDLVPVIPTEQPEGYVWQTERGGRGTSLTSPEGQLEFIRQCKARDPRYVQVVRLAKRWRNHRRLHALPSFAIELLVAHLGLTQGVPDTIEQGFYRFFLYLVRGLKERITFPGALGHPPRSACPVQIHDPTNNENNVTARMEPDEVTALLHEAVVALQAVNHAMSVERRGDTEKLWKQVLGPEFSLSR</sequence>
<reference evidence="2 4" key="1">
    <citation type="submission" date="2015-05" db="EMBL/GenBank/DDBJ databases">
        <title>Genome assembly of Archangium gephyra DSM 2261.</title>
        <authorList>
            <person name="Sharma G."/>
            <person name="Subramanian S."/>
        </authorList>
    </citation>
    <scope>NUCLEOTIDE SEQUENCE [LARGE SCALE GENOMIC DNA]</scope>
    <source>
        <strain evidence="2 4">DSM 2261</strain>
    </source>
</reference>
<evidence type="ECO:0000256" key="1">
    <source>
        <dbReference type="ARBA" id="ARBA00023118"/>
    </source>
</evidence>
<dbReference type="NCBIfam" id="NF041116">
    <property type="entry name" value="CBASS_cyclase_a"/>
    <property type="match status" value="1"/>
</dbReference>
<reference evidence="3 5" key="2">
    <citation type="submission" date="2018-08" db="EMBL/GenBank/DDBJ databases">
        <title>Genomic Encyclopedia of Archaeal and Bacterial Type Strains, Phase II (KMG-II): from individual species to whole genera.</title>
        <authorList>
            <person name="Goeker M."/>
        </authorList>
    </citation>
    <scope>NUCLEOTIDE SEQUENCE [LARGE SCALE GENOMIC DNA]</scope>
    <source>
        <strain evidence="3 5">DSM 2261</strain>
    </source>
</reference>
<dbReference type="Gene3D" id="3.30.460.10">
    <property type="entry name" value="Beta Polymerase, domain 2"/>
    <property type="match status" value="1"/>
</dbReference>
<dbReference type="SUPFAM" id="SSF81631">
    <property type="entry name" value="PAP/OAS1 substrate-binding domain"/>
    <property type="match status" value="1"/>
</dbReference>
<dbReference type="InterPro" id="IPR053445">
    <property type="entry name" value="CBASS_cN_synthase"/>
</dbReference>
<dbReference type="KEGG" id="age:AA314_00305"/>
<keyword evidence="1" id="KW-0051">Antiviral defense</keyword>
<evidence type="ECO:0000313" key="3">
    <source>
        <dbReference type="EMBL" id="REG30606.1"/>
    </source>
</evidence>
<dbReference type="SUPFAM" id="SSF81301">
    <property type="entry name" value="Nucleotidyltransferase"/>
    <property type="match status" value="1"/>
</dbReference>
<evidence type="ECO:0000313" key="4">
    <source>
        <dbReference type="Proteomes" id="UP000035579"/>
    </source>
</evidence>